<gene>
    <name evidence="3" type="ORF">WMO45_08215</name>
</gene>
<evidence type="ECO:0000259" key="2">
    <source>
        <dbReference type="Pfam" id="PF07261"/>
    </source>
</evidence>
<dbReference type="SUPFAM" id="SSF158499">
    <property type="entry name" value="DnaD domain-like"/>
    <property type="match status" value="1"/>
</dbReference>
<dbReference type="Proteomes" id="UP001440599">
    <property type="component" value="Unassembled WGS sequence"/>
</dbReference>
<dbReference type="Pfam" id="PF07261">
    <property type="entry name" value="DnaB_2"/>
    <property type="match status" value="1"/>
</dbReference>
<dbReference type="EMBL" id="JBBMFT010000004">
    <property type="protein sequence ID" value="MEQ2456503.1"/>
    <property type="molecule type" value="Genomic_DNA"/>
</dbReference>
<evidence type="ECO:0000313" key="4">
    <source>
        <dbReference type="Proteomes" id="UP001440599"/>
    </source>
</evidence>
<comment type="similarity">
    <text evidence="1">Belongs to the DnaB/DnaD family.</text>
</comment>
<name>A0ABV1ETD1_9FIRM</name>
<protein>
    <submittedName>
        <fullName evidence="3">DnaD domain protein</fullName>
    </submittedName>
</protein>
<dbReference type="InterPro" id="IPR006343">
    <property type="entry name" value="DnaB/C_C"/>
</dbReference>
<sequence length="322" mass="36167">MAELLLPGEILSMTARAADRLLAAGSGDAALLYLWLLRHGGVLVAEQARKGLKWDALRLEDALSALVRLGLADGKMQAEAPAPPAPAGPPEYTAADITHELEDASSSFPGLVSEVQRRLGKILSTADLKSLYTLYDYLALPAEVICLLVSWCVEEFERKYGPGRKPRMSQIQKEGFVWRRLGVDTAQAAEEHLKRQALYRTREGEILRLLDLKPRPLVEKERKKVAAWTDMGFSDEALRLAYEKTVYKKQGMDWDYMNGILCGWHKKNLHTLAEIEAGDRQFRPQTAAPAARPADGEADQRVREDLERMRAFLRRQKETEGE</sequence>
<dbReference type="RefSeq" id="WP_349140159.1">
    <property type="nucleotide sequence ID" value="NZ_JBBMFT010000004.1"/>
</dbReference>
<organism evidence="3 4">
    <name type="scientific">Flavonifractor hominis</name>
    <dbReference type="NCBI Taxonomy" id="3133178"/>
    <lineage>
        <taxon>Bacteria</taxon>
        <taxon>Bacillati</taxon>
        <taxon>Bacillota</taxon>
        <taxon>Clostridia</taxon>
        <taxon>Eubacteriales</taxon>
        <taxon>Oscillospiraceae</taxon>
        <taxon>Flavonifractor</taxon>
    </lineage>
</organism>
<comment type="caution">
    <text evidence="3">The sequence shown here is derived from an EMBL/GenBank/DDBJ whole genome shotgun (WGS) entry which is preliminary data.</text>
</comment>
<keyword evidence="4" id="KW-1185">Reference proteome</keyword>
<reference evidence="3 4" key="1">
    <citation type="submission" date="2024-03" db="EMBL/GenBank/DDBJ databases">
        <title>Human intestinal bacterial collection.</title>
        <authorList>
            <person name="Pauvert C."/>
            <person name="Hitch T.C.A."/>
            <person name="Clavel T."/>
        </authorList>
    </citation>
    <scope>NUCLEOTIDE SEQUENCE [LARGE SCALE GENOMIC DNA]</scope>
    <source>
        <strain evidence="3 4">CLA-AP-H34</strain>
    </source>
</reference>
<evidence type="ECO:0000313" key="3">
    <source>
        <dbReference type="EMBL" id="MEQ2456503.1"/>
    </source>
</evidence>
<evidence type="ECO:0000256" key="1">
    <source>
        <dbReference type="ARBA" id="ARBA00093462"/>
    </source>
</evidence>
<proteinExistence type="inferred from homology"/>
<accession>A0ABV1ETD1</accession>
<dbReference type="InterPro" id="IPR034829">
    <property type="entry name" value="DnaD-like_sf"/>
</dbReference>
<feature type="domain" description="DnaB/C C-terminal" evidence="2">
    <location>
        <begin position="215"/>
        <end position="277"/>
    </location>
</feature>
<dbReference type="Gene3D" id="1.10.10.630">
    <property type="entry name" value="DnaD domain-like"/>
    <property type="match status" value="2"/>
</dbReference>